<evidence type="ECO:0000256" key="2">
    <source>
        <dbReference type="ARBA" id="ARBA00022490"/>
    </source>
</evidence>
<gene>
    <name evidence="10" type="primary">TRM5</name>
    <name evidence="14" type="ORF">B0T15DRAFT_489065</name>
</gene>
<evidence type="ECO:0000256" key="5">
    <source>
        <dbReference type="ARBA" id="ARBA00022691"/>
    </source>
</evidence>
<evidence type="ECO:0000256" key="9">
    <source>
        <dbReference type="ARBA" id="ARBA00047783"/>
    </source>
</evidence>
<keyword evidence="3 10" id="KW-0489">Methyltransferase</keyword>
<dbReference type="Gene3D" id="3.40.1180.10">
    <property type="entry name" value="Decaprenyl diphosphate synthase-like"/>
    <property type="match status" value="1"/>
</dbReference>
<dbReference type="GO" id="GO:0005759">
    <property type="term" value="C:mitochondrial matrix"/>
    <property type="evidence" value="ECO:0007669"/>
    <property type="project" value="UniProtKB-SubCell"/>
</dbReference>
<dbReference type="EMBL" id="JAUDZG010000001">
    <property type="protein sequence ID" value="KAK3310381.1"/>
    <property type="molecule type" value="Genomic_DNA"/>
</dbReference>
<feature type="region of interest" description="Disordered" evidence="11">
    <location>
        <begin position="672"/>
        <end position="699"/>
    </location>
</feature>
<dbReference type="GO" id="GO:0070901">
    <property type="term" value="P:mitochondrial tRNA methylation"/>
    <property type="evidence" value="ECO:0007669"/>
    <property type="project" value="TreeGrafter"/>
</dbReference>
<dbReference type="Pfam" id="PF25133">
    <property type="entry name" value="TYW2_N_2"/>
    <property type="match status" value="1"/>
</dbReference>
<dbReference type="InterPro" id="IPR029063">
    <property type="entry name" value="SAM-dependent_MTases_sf"/>
</dbReference>
<keyword evidence="12" id="KW-0472">Membrane</keyword>
<dbReference type="InterPro" id="IPR056744">
    <property type="entry name" value="TRM5/TYW2-like_N"/>
</dbReference>
<keyword evidence="12" id="KW-0812">Transmembrane</keyword>
<feature type="transmembrane region" description="Helical" evidence="12">
    <location>
        <begin position="70"/>
        <end position="88"/>
    </location>
</feature>
<evidence type="ECO:0000313" key="15">
    <source>
        <dbReference type="Proteomes" id="UP001273166"/>
    </source>
</evidence>
<keyword evidence="4 10" id="KW-0808">Transferase</keyword>
<dbReference type="InterPro" id="IPR056743">
    <property type="entry name" value="TRM5-TYW2-like_MTfase"/>
</dbReference>
<comment type="caution">
    <text evidence="14">The sequence shown here is derived from an EMBL/GenBank/DDBJ whole genome shotgun (WGS) entry which is preliminary data.</text>
</comment>
<evidence type="ECO:0000256" key="3">
    <source>
        <dbReference type="ARBA" id="ARBA00022603"/>
    </source>
</evidence>
<feature type="compositionally biased region" description="Low complexity" evidence="11">
    <location>
        <begin position="682"/>
        <end position="691"/>
    </location>
</feature>
<dbReference type="EC" id="2.1.1.228" evidence="10"/>
<comment type="catalytic activity">
    <reaction evidence="9 10">
        <text>guanosine(37) in tRNA + S-adenosyl-L-methionine = N(1)-methylguanosine(37) in tRNA + S-adenosyl-L-homocysteine + H(+)</text>
        <dbReference type="Rhea" id="RHEA:36899"/>
        <dbReference type="Rhea" id="RHEA-COMP:10145"/>
        <dbReference type="Rhea" id="RHEA-COMP:10147"/>
        <dbReference type="ChEBI" id="CHEBI:15378"/>
        <dbReference type="ChEBI" id="CHEBI:57856"/>
        <dbReference type="ChEBI" id="CHEBI:59789"/>
        <dbReference type="ChEBI" id="CHEBI:73542"/>
        <dbReference type="ChEBI" id="CHEBI:74269"/>
        <dbReference type="EC" id="2.1.1.228"/>
    </reaction>
</comment>
<dbReference type="Gene3D" id="3.40.50.150">
    <property type="entry name" value="Vaccinia Virus protein VP39"/>
    <property type="match status" value="1"/>
</dbReference>
<dbReference type="InterPro" id="IPR030382">
    <property type="entry name" value="MeTrfase_TRM5/TYW2"/>
</dbReference>
<feature type="binding site" evidence="10">
    <location>
        <position position="715"/>
    </location>
    <ligand>
        <name>S-adenosyl-L-methionine</name>
        <dbReference type="ChEBI" id="CHEBI:59789"/>
    </ligand>
</feature>
<organism evidence="14 15">
    <name type="scientific">Chaetomium strumarium</name>
    <dbReference type="NCBI Taxonomy" id="1170767"/>
    <lineage>
        <taxon>Eukaryota</taxon>
        <taxon>Fungi</taxon>
        <taxon>Dikarya</taxon>
        <taxon>Ascomycota</taxon>
        <taxon>Pezizomycotina</taxon>
        <taxon>Sordariomycetes</taxon>
        <taxon>Sordariomycetidae</taxon>
        <taxon>Sordariales</taxon>
        <taxon>Chaetomiaceae</taxon>
        <taxon>Chaetomium</taxon>
    </lineage>
</organism>
<dbReference type="Pfam" id="PF02475">
    <property type="entry name" value="TRM5-TYW2_MTfase"/>
    <property type="match status" value="1"/>
</dbReference>
<keyword evidence="12" id="KW-1133">Transmembrane helix</keyword>
<dbReference type="PANTHER" id="PTHR23245:SF36">
    <property type="entry name" value="TRNA (GUANINE(37)-N1)-METHYLTRANSFERASE"/>
    <property type="match status" value="1"/>
</dbReference>
<dbReference type="GO" id="GO:0002939">
    <property type="term" value="P:tRNA N1-guanine methylation"/>
    <property type="evidence" value="ECO:0007669"/>
    <property type="project" value="TreeGrafter"/>
</dbReference>
<evidence type="ECO:0000259" key="13">
    <source>
        <dbReference type="PROSITE" id="PS51684"/>
    </source>
</evidence>
<reference evidence="14" key="1">
    <citation type="journal article" date="2023" name="Mol. Phylogenet. Evol.">
        <title>Genome-scale phylogeny and comparative genomics of the fungal order Sordariales.</title>
        <authorList>
            <person name="Hensen N."/>
            <person name="Bonometti L."/>
            <person name="Westerberg I."/>
            <person name="Brannstrom I.O."/>
            <person name="Guillou S."/>
            <person name="Cros-Aarteil S."/>
            <person name="Calhoun S."/>
            <person name="Haridas S."/>
            <person name="Kuo A."/>
            <person name="Mondo S."/>
            <person name="Pangilinan J."/>
            <person name="Riley R."/>
            <person name="LaButti K."/>
            <person name="Andreopoulos B."/>
            <person name="Lipzen A."/>
            <person name="Chen C."/>
            <person name="Yan M."/>
            <person name="Daum C."/>
            <person name="Ng V."/>
            <person name="Clum A."/>
            <person name="Steindorff A."/>
            <person name="Ohm R.A."/>
            <person name="Martin F."/>
            <person name="Silar P."/>
            <person name="Natvig D.O."/>
            <person name="Lalanne C."/>
            <person name="Gautier V."/>
            <person name="Ament-Velasquez S.L."/>
            <person name="Kruys A."/>
            <person name="Hutchinson M.I."/>
            <person name="Powell A.J."/>
            <person name="Barry K."/>
            <person name="Miller A.N."/>
            <person name="Grigoriev I.V."/>
            <person name="Debuchy R."/>
            <person name="Gladieux P."/>
            <person name="Hiltunen Thoren M."/>
            <person name="Johannesson H."/>
        </authorList>
    </citation>
    <scope>NUCLEOTIDE SEQUENCE</scope>
    <source>
        <strain evidence="14">CBS 333.67</strain>
    </source>
</reference>
<keyword evidence="15" id="KW-1185">Reference proteome</keyword>
<dbReference type="Proteomes" id="UP001273166">
    <property type="component" value="Unassembled WGS sequence"/>
</dbReference>
<proteinExistence type="inferred from homology"/>
<dbReference type="AlphaFoldDB" id="A0AAJ0M607"/>
<feature type="domain" description="SAM-dependent methyltransferase TRM5/TYW2-type" evidence="13">
    <location>
        <begin position="488"/>
        <end position="814"/>
    </location>
</feature>
<evidence type="ECO:0000256" key="8">
    <source>
        <dbReference type="ARBA" id="ARBA00023242"/>
    </source>
</evidence>
<accession>A0AAJ0M607</accession>
<dbReference type="PROSITE" id="PS51684">
    <property type="entry name" value="SAM_MT_TRM5_TYW2"/>
    <property type="match status" value="1"/>
</dbReference>
<dbReference type="HAMAP" id="MF_03152">
    <property type="entry name" value="TRM5"/>
    <property type="match status" value="1"/>
</dbReference>
<comment type="similarity">
    <text evidence="1">Belongs to the class I-like SAM-binding methyltransferase superfamily. TRM5/TYW2 family.</text>
</comment>
<dbReference type="InterPro" id="IPR025792">
    <property type="entry name" value="tRNA_Gua_MeTrfase_euk"/>
</dbReference>
<comment type="caution">
    <text evidence="10">Lacks conserved residue(s) required for the propagation of feature annotation.</text>
</comment>
<evidence type="ECO:0000256" key="4">
    <source>
        <dbReference type="ARBA" id="ARBA00022679"/>
    </source>
</evidence>
<dbReference type="GO" id="GO:0016765">
    <property type="term" value="F:transferase activity, transferring alkyl or aryl (other than methyl) groups"/>
    <property type="evidence" value="ECO:0007669"/>
    <property type="project" value="InterPro"/>
</dbReference>
<keyword evidence="6 10" id="KW-0819">tRNA processing</keyword>
<comment type="subcellular location">
    <subcellularLocation>
        <location evidence="10">Mitochondrion matrix</location>
    </subcellularLocation>
    <subcellularLocation>
        <location evidence="10">Nucleus</location>
    </subcellularLocation>
    <subcellularLocation>
        <location evidence="10">Cytoplasm</location>
    </subcellularLocation>
    <text evidence="10">Predominantly in the mitochondria and in the nucleus.</text>
</comment>
<evidence type="ECO:0000256" key="1">
    <source>
        <dbReference type="ARBA" id="ARBA00009775"/>
    </source>
</evidence>
<evidence type="ECO:0000256" key="7">
    <source>
        <dbReference type="ARBA" id="ARBA00023128"/>
    </source>
</evidence>
<feature type="compositionally biased region" description="Basic and acidic residues" evidence="11">
    <location>
        <begin position="672"/>
        <end position="681"/>
    </location>
</feature>
<feature type="binding site" evidence="10">
    <location>
        <position position="579"/>
    </location>
    <ligand>
        <name>S-adenosyl-L-methionine</name>
        <dbReference type="ChEBI" id="CHEBI:59789"/>
    </ligand>
</feature>
<feature type="binding site" evidence="10">
    <location>
        <begin position="645"/>
        <end position="646"/>
    </location>
    <ligand>
        <name>S-adenosyl-L-methionine</name>
        <dbReference type="ChEBI" id="CHEBI:59789"/>
    </ligand>
</feature>
<protein>
    <recommendedName>
        <fullName evidence="10">tRNA (guanine(37)-N1)-methyltransferase</fullName>
        <ecNumber evidence="10">2.1.1.228</ecNumber>
    </recommendedName>
    <alternativeName>
        <fullName evidence="10">M1G-methyltransferase</fullName>
    </alternativeName>
    <alternativeName>
        <fullName evidence="10">tRNA [GM37] methyltransferase</fullName>
    </alternativeName>
    <alternativeName>
        <fullName evidence="10">tRNA methyltransferase 5</fullName>
    </alternativeName>
</protein>
<reference evidence="14" key="2">
    <citation type="submission" date="2023-06" db="EMBL/GenBank/DDBJ databases">
        <authorList>
            <consortium name="Lawrence Berkeley National Laboratory"/>
            <person name="Mondo S.J."/>
            <person name="Hensen N."/>
            <person name="Bonometti L."/>
            <person name="Westerberg I."/>
            <person name="Brannstrom I.O."/>
            <person name="Guillou S."/>
            <person name="Cros-Aarteil S."/>
            <person name="Calhoun S."/>
            <person name="Haridas S."/>
            <person name="Kuo A."/>
            <person name="Pangilinan J."/>
            <person name="Riley R."/>
            <person name="Labutti K."/>
            <person name="Andreopoulos B."/>
            <person name="Lipzen A."/>
            <person name="Chen C."/>
            <person name="Yanf M."/>
            <person name="Daum C."/>
            <person name="Ng V."/>
            <person name="Clum A."/>
            <person name="Steindorff A."/>
            <person name="Ohm R."/>
            <person name="Martin F."/>
            <person name="Silar P."/>
            <person name="Natvig D."/>
            <person name="Lalanne C."/>
            <person name="Gautier V."/>
            <person name="Ament-Velasquez S.L."/>
            <person name="Kruys A."/>
            <person name="Hutchinson M.I."/>
            <person name="Powell A.J."/>
            <person name="Barry K."/>
            <person name="Miller A.N."/>
            <person name="Grigoriev I.V."/>
            <person name="Debuchy R."/>
            <person name="Gladieux P."/>
            <person name="Thoren M.H."/>
            <person name="Johannesson H."/>
        </authorList>
    </citation>
    <scope>NUCLEOTIDE SEQUENCE</scope>
    <source>
        <strain evidence="14">CBS 333.67</strain>
    </source>
</reference>
<keyword evidence="5 10" id="KW-0949">S-adenosyl-L-methionine</keyword>
<dbReference type="InterPro" id="IPR036424">
    <property type="entry name" value="UPP_synth-like_sf"/>
</dbReference>
<comment type="similarity">
    <text evidence="10">Belongs to the TRM5 / TYW2 family.</text>
</comment>
<sequence length="822" mass="92716">MPIRARDLDTYRRDERLGHKLLTAEERIKLLEPYLPSPHRSKPRTEFATAKTQEDKKTRLGVRRFLRRQYHVLVFAIIHIFFSLYIRIRQAYHAVGNRIYSVYYHHHRTPELIRRDVKGLRRLPKHLSVILTLEDQRRSGAGLERLINEVTDVAAWCASAGITELSIYEKTGILKGYLKETHQAVSQKLDFYFGSNHPSVTLGAPHLPTIESPVRANGTMHNGSSDDGEWQGKHLSVLLISAEDGRDSMVDLTKTLAEMSQRKKLNTADITMELVDAELSESVMTEPDLLILFGPHVELAGYPPWQIRLTEIFHVQDNQGVGYQVFIRGLRNMSAPVKDGKVEGQQSTDMGIFRPPIVRSATTALNRALFSKKVDLAAAAVQDTKLLSQYRKTLHASREILQVERIASIRPHPDKTLADQGRKCLLLDPSVKPGAPDTWGPVLRDGVQRQELTVIPYEFQLDYDYWNYRDIMQSILPEELHDDIPTGFNVAGHVAHLNLRSAFLPYKRLVAEILLDKNPQIKTVINKVDNVGAESEFRTFQYELLAGPDDLNVQVTENNCIFEFDYSKVYWNSKLETEHRRLINLFQPGEVVCDVMAGIGPFAVPAGKKRVFVWANDKNPESFKCLEAAIKKNKVGSFVRPFCEDGRAFIHQAADSVLEASRKGEHAVIMHREKPQAKAKGEAAAAAGTAGSRSRPTLREERVPVPPTISHFVMNLPASAIEFLSSYRGVYAGQEALFAPHTQVKLPLVHVHCFSYKADDETPRIDICERITRELGSRVTAGDDPDVEGQVVIHNVRDVAPAKSMYCASFRLPREVAFAVRG</sequence>
<dbReference type="Gene3D" id="3.30.300.110">
    <property type="entry name" value="Met-10+ protein-like domains"/>
    <property type="match status" value="1"/>
</dbReference>
<name>A0AAJ0M607_9PEZI</name>
<evidence type="ECO:0000256" key="11">
    <source>
        <dbReference type="SAM" id="MobiDB-lite"/>
    </source>
</evidence>
<dbReference type="SUPFAM" id="SSF64005">
    <property type="entry name" value="Undecaprenyl diphosphate synthase"/>
    <property type="match status" value="1"/>
</dbReference>
<keyword evidence="8 10" id="KW-0539">Nucleus</keyword>
<dbReference type="FunFam" id="3.30.300.110:FF:000001">
    <property type="entry name" value="tRNA (guanine(37)-N1)-methyltransferase"/>
    <property type="match status" value="1"/>
</dbReference>
<keyword evidence="2 10" id="KW-0963">Cytoplasm</keyword>
<comment type="function">
    <text evidence="10">Specifically methylates the N1 position of guanosine-37 in various cytoplasmic and mitochondrial tRNAs. Methylation is not dependent on the nature of the nucleoside 5' of the target nucleoside. This is the first step in the biosynthesis of wybutosine (yW), a modified base adjacent to the anticodon of tRNAs and required for accurate decoding.</text>
</comment>
<dbReference type="GO" id="GO:0052906">
    <property type="term" value="F:tRNA (guanine(37)-N1)-methyltransferase activity"/>
    <property type="evidence" value="ECO:0007669"/>
    <property type="project" value="UniProtKB-UniRule"/>
</dbReference>
<comment type="subunit">
    <text evidence="10">Monomer.</text>
</comment>
<evidence type="ECO:0000256" key="12">
    <source>
        <dbReference type="SAM" id="Phobius"/>
    </source>
</evidence>
<keyword evidence="7 10" id="KW-0496">Mitochondrion</keyword>
<evidence type="ECO:0000256" key="6">
    <source>
        <dbReference type="ARBA" id="ARBA00022694"/>
    </source>
</evidence>
<evidence type="ECO:0000313" key="14">
    <source>
        <dbReference type="EMBL" id="KAK3310381.1"/>
    </source>
</evidence>
<dbReference type="SUPFAM" id="SSF53335">
    <property type="entry name" value="S-adenosyl-L-methionine-dependent methyltransferases"/>
    <property type="match status" value="1"/>
</dbReference>
<evidence type="ECO:0000256" key="10">
    <source>
        <dbReference type="HAMAP-Rule" id="MF_03152"/>
    </source>
</evidence>
<dbReference type="PANTHER" id="PTHR23245">
    <property type="entry name" value="TRNA METHYLTRANSFERASE"/>
    <property type="match status" value="1"/>
</dbReference>
<dbReference type="GO" id="GO:0005634">
    <property type="term" value="C:nucleus"/>
    <property type="evidence" value="ECO:0007669"/>
    <property type="project" value="UniProtKB-SubCell"/>
</dbReference>